<dbReference type="AlphaFoldDB" id="A0AB38TBB1"/>
<dbReference type="InterPro" id="IPR040582">
    <property type="entry name" value="OB_MalK-like"/>
</dbReference>
<comment type="subcellular location">
    <subcellularLocation>
        <location evidence="1">Cell inner membrane</location>
        <topology evidence="1">Peripheral membrane protein</topology>
    </subcellularLocation>
</comment>
<dbReference type="FunFam" id="3.40.50.300:FF:000042">
    <property type="entry name" value="Maltose/maltodextrin ABC transporter, ATP-binding protein"/>
    <property type="match status" value="1"/>
</dbReference>
<gene>
    <name evidence="7" type="ORF">LRP29_29685</name>
</gene>
<dbReference type="PANTHER" id="PTHR43875:SF1">
    <property type="entry name" value="OSMOPROTECTIVE COMPOUNDS UPTAKE ATP-BINDING PROTEIN GGTA"/>
    <property type="match status" value="1"/>
</dbReference>
<evidence type="ECO:0000256" key="5">
    <source>
        <dbReference type="ARBA" id="ARBA00022840"/>
    </source>
</evidence>
<dbReference type="Gene3D" id="3.40.50.300">
    <property type="entry name" value="P-loop containing nucleotide triphosphate hydrolases"/>
    <property type="match status" value="1"/>
</dbReference>
<evidence type="ECO:0000256" key="4">
    <source>
        <dbReference type="ARBA" id="ARBA00022741"/>
    </source>
</evidence>
<dbReference type="CDD" id="cd03301">
    <property type="entry name" value="ABC_MalK_N"/>
    <property type="match status" value="1"/>
</dbReference>
<dbReference type="PROSITE" id="PS50893">
    <property type="entry name" value="ABC_TRANSPORTER_2"/>
    <property type="match status" value="1"/>
</dbReference>
<evidence type="ECO:0000313" key="8">
    <source>
        <dbReference type="Proteomes" id="UP001060070"/>
    </source>
</evidence>
<dbReference type="SUPFAM" id="SSF52540">
    <property type="entry name" value="P-loop containing nucleoside triphosphate hydrolases"/>
    <property type="match status" value="1"/>
</dbReference>
<evidence type="ECO:0000256" key="2">
    <source>
        <dbReference type="ARBA" id="ARBA00005417"/>
    </source>
</evidence>
<accession>A0AB38TBB1</accession>
<dbReference type="Pfam" id="PF00005">
    <property type="entry name" value="ABC_tran"/>
    <property type="match status" value="1"/>
</dbReference>
<dbReference type="InterPro" id="IPR008995">
    <property type="entry name" value="Mo/tungstate-bd_C_term_dom"/>
</dbReference>
<protein>
    <submittedName>
        <fullName evidence="7">ATP-binding cassette domain-containing protein</fullName>
    </submittedName>
</protein>
<sequence length="391" mass="42153">MASIELDRVSKLYGNGNYGVHEVDLTIPDGEFVIFLGPSGCGKSTTLRMIAGLESISSGDLRIGGKSVANVAPRDRNVAVVFQSYALYPHMSVRQNMAFGLKMRGTDAAVIDAKIADAANLLGLQNLLGRKPAALSGGQRQRVALGRAIVREPAAFLLDEPLSNLDAQLRAEMRLELVKLHRRLGRTIVHVTHDQVEAMTMGDRICIMRDGRLIQAGRPLEVYADPVNTFVARFLATPPMNLIPATLQAAPGEGLSVLTDSGAVLAVPARHRNAYGERAGRRVILGVRAEDFHESPDKPDWQKIAVRVVAVEALGAENVLIGQIAGQATGRDDAHPAGGDKPLEIAARLSRYFTAPVGSMVELYIDPLPMHLFDPETELVIARPSLMGATR</sequence>
<keyword evidence="3" id="KW-0813">Transport</keyword>
<dbReference type="RefSeq" id="WP_024502264.1">
    <property type="nucleotide sequence ID" value="NZ_CP088147.1"/>
</dbReference>
<dbReference type="InterPro" id="IPR012340">
    <property type="entry name" value="NA-bd_OB-fold"/>
</dbReference>
<dbReference type="Gene3D" id="2.40.50.100">
    <property type="match status" value="1"/>
</dbReference>
<dbReference type="GO" id="GO:0008643">
    <property type="term" value="P:carbohydrate transport"/>
    <property type="evidence" value="ECO:0007669"/>
    <property type="project" value="InterPro"/>
</dbReference>
<evidence type="ECO:0000256" key="1">
    <source>
        <dbReference type="ARBA" id="ARBA00004417"/>
    </source>
</evidence>
<dbReference type="Pfam" id="PF17912">
    <property type="entry name" value="OB_MalK"/>
    <property type="match status" value="1"/>
</dbReference>
<dbReference type="GO" id="GO:0016887">
    <property type="term" value="F:ATP hydrolysis activity"/>
    <property type="evidence" value="ECO:0007669"/>
    <property type="project" value="InterPro"/>
</dbReference>
<dbReference type="SMART" id="SM00382">
    <property type="entry name" value="AAA"/>
    <property type="match status" value="1"/>
</dbReference>
<dbReference type="InterPro" id="IPR003439">
    <property type="entry name" value="ABC_transporter-like_ATP-bd"/>
</dbReference>
<evidence type="ECO:0000259" key="6">
    <source>
        <dbReference type="PROSITE" id="PS50893"/>
    </source>
</evidence>
<dbReference type="Gene3D" id="2.40.50.140">
    <property type="entry name" value="Nucleic acid-binding proteins"/>
    <property type="match status" value="1"/>
</dbReference>
<dbReference type="GO" id="GO:0005524">
    <property type="term" value="F:ATP binding"/>
    <property type="evidence" value="ECO:0007669"/>
    <property type="project" value="UniProtKB-KW"/>
</dbReference>
<evidence type="ECO:0000256" key="3">
    <source>
        <dbReference type="ARBA" id="ARBA00022448"/>
    </source>
</evidence>
<organism evidence="7 8">
    <name type="scientific">Mesorhizobium ciceri</name>
    <dbReference type="NCBI Taxonomy" id="39645"/>
    <lineage>
        <taxon>Bacteria</taxon>
        <taxon>Pseudomonadati</taxon>
        <taxon>Pseudomonadota</taxon>
        <taxon>Alphaproteobacteria</taxon>
        <taxon>Hyphomicrobiales</taxon>
        <taxon>Phyllobacteriaceae</taxon>
        <taxon>Mesorhizobium</taxon>
    </lineage>
</organism>
<feature type="domain" description="ABC transporter" evidence="6">
    <location>
        <begin position="4"/>
        <end position="235"/>
    </location>
</feature>
<keyword evidence="5 7" id="KW-0067">ATP-binding</keyword>
<dbReference type="GO" id="GO:0140359">
    <property type="term" value="F:ABC-type transporter activity"/>
    <property type="evidence" value="ECO:0007669"/>
    <property type="project" value="InterPro"/>
</dbReference>
<dbReference type="GO" id="GO:0055052">
    <property type="term" value="C:ATP-binding cassette (ABC) transporter complex, substrate-binding subunit-containing"/>
    <property type="evidence" value="ECO:0007669"/>
    <property type="project" value="TreeGrafter"/>
</dbReference>
<dbReference type="EMBL" id="CP088147">
    <property type="protein sequence ID" value="UTU51587.1"/>
    <property type="molecule type" value="Genomic_DNA"/>
</dbReference>
<dbReference type="PROSITE" id="PS00211">
    <property type="entry name" value="ABC_TRANSPORTER_1"/>
    <property type="match status" value="1"/>
</dbReference>
<dbReference type="InterPro" id="IPR027417">
    <property type="entry name" value="P-loop_NTPase"/>
</dbReference>
<dbReference type="SUPFAM" id="SSF50331">
    <property type="entry name" value="MOP-like"/>
    <property type="match status" value="1"/>
</dbReference>
<dbReference type="InterPro" id="IPR003593">
    <property type="entry name" value="AAA+_ATPase"/>
</dbReference>
<dbReference type="PANTHER" id="PTHR43875">
    <property type="entry name" value="MALTODEXTRIN IMPORT ATP-BINDING PROTEIN MSMX"/>
    <property type="match status" value="1"/>
</dbReference>
<dbReference type="InterPro" id="IPR015855">
    <property type="entry name" value="ABC_transpr_MalK-like"/>
</dbReference>
<reference evidence="7 8" key="1">
    <citation type="journal article" date="2022" name="Microbiol. Resour. Announc.">
        <title>Complete Genome Sequence of Mesorhizobium ciceri Strain R30, a Rhizobium Used as a Commercial Inoculant for Chickpea in Argentina.</title>
        <authorList>
            <person name="Foresto E."/>
            <person name="Revale S."/>
            <person name="Primo E."/>
            <person name="Nievas F."/>
            <person name="Carezzano E."/>
            <person name="Puente M."/>
            <person name="Alzari P."/>
            <person name="Mart M."/>
            <person name="Ben-Assaya M."/>
            <person name="Mornico D."/>
            <person name="Santoro M."/>
            <person name="Mart F."/>
            <person name="Giordano W."/>
            <person name="Bogino P."/>
        </authorList>
    </citation>
    <scope>NUCLEOTIDE SEQUENCE [LARGE SCALE GENOMIC DNA]</scope>
    <source>
        <strain evidence="7 8">R30</strain>
    </source>
</reference>
<keyword evidence="8" id="KW-1185">Reference proteome</keyword>
<dbReference type="InterPro" id="IPR047641">
    <property type="entry name" value="ABC_transpr_MalK/UgpC-like"/>
</dbReference>
<keyword evidence="4" id="KW-0547">Nucleotide-binding</keyword>
<comment type="similarity">
    <text evidence="2">Belongs to the ABC transporter superfamily.</text>
</comment>
<proteinExistence type="inferred from homology"/>
<name>A0AB38TBB1_9HYPH</name>
<dbReference type="Proteomes" id="UP001060070">
    <property type="component" value="Chromosome"/>
</dbReference>
<dbReference type="InterPro" id="IPR017871">
    <property type="entry name" value="ABC_transporter-like_CS"/>
</dbReference>
<evidence type="ECO:0000313" key="7">
    <source>
        <dbReference type="EMBL" id="UTU51587.1"/>
    </source>
</evidence>